<protein>
    <submittedName>
        <fullName evidence="1">Uncharacterized protein</fullName>
    </submittedName>
</protein>
<keyword evidence="2" id="KW-1185">Reference proteome</keyword>
<dbReference type="EMBL" id="JBHUHD010000001">
    <property type="protein sequence ID" value="MFD2141601.1"/>
    <property type="molecule type" value="Genomic_DNA"/>
</dbReference>
<dbReference type="Proteomes" id="UP001597299">
    <property type="component" value="Unassembled WGS sequence"/>
</dbReference>
<evidence type="ECO:0000313" key="1">
    <source>
        <dbReference type="EMBL" id="MFD2141601.1"/>
    </source>
</evidence>
<reference evidence="2" key="1">
    <citation type="journal article" date="2019" name="Int. J. Syst. Evol. Microbiol.">
        <title>The Global Catalogue of Microorganisms (GCM) 10K type strain sequencing project: providing services to taxonomists for standard genome sequencing and annotation.</title>
        <authorList>
            <consortium name="The Broad Institute Genomics Platform"/>
            <consortium name="The Broad Institute Genome Sequencing Center for Infectious Disease"/>
            <person name="Wu L."/>
            <person name="Ma J."/>
        </authorList>
    </citation>
    <scope>NUCLEOTIDE SEQUENCE [LARGE SCALE GENOMIC DNA]</scope>
    <source>
        <strain evidence="2">CCM 7435</strain>
    </source>
</reference>
<gene>
    <name evidence="1" type="ORF">ACFSNC_14410</name>
</gene>
<proteinExistence type="predicted"/>
<dbReference type="RefSeq" id="WP_213352714.1">
    <property type="nucleotide sequence ID" value="NZ_JAHBGB010000027.1"/>
</dbReference>
<evidence type="ECO:0000313" key="2">
    <source>
        <dbReference type="Proteomes" id="UP001597299"/>
    </source>
</evidence>
<sequence>MVVLHLGGCAEYLMIEAQRGSDALIGMSKTEVRMCAGFPTKTVTADGSEIWSYEGGFAGGSGSVSLPEINGISGPQMSRNGAAYCHAQLRFEQDHVVEVAFAGGTDILGARDAACGPIVKGCIDYRSAARQRPDG</sequence>
<name>A0ABW4YYY3_9HYPH</name>
<organism evidence="1 2">
    <name type="scientific">Ancylobacter oerskovii</name>
    <dbReference type="NCBI Taxonomy" id="459519"/>
    <lineage>
        <taxon>Bacteria</taxon>
        <taxon>Pseudomonadati</taxon>
        <taxon>Pseudomonadota</taxon>
        <taxon>Alphaproteobacteria</taxon>
        <taxon>Hyphomicrobiales</taxon>
        <taxon>Xanthobacteraceae</taxon>
        <taxon>Ancylobacter</taxon>
    </lineage>
</organism>
<comment type="caution">
    <text evidence="1">The sequence shown here is derived from an EMBL/GenBank/DDBJ whole genome shotgun (WGS) entry which is preliminary data.</text>
</comment>
<accession>A0ABW4YYY3</accession>